<proteinExistence type="predicted"/>
<evidence type="ECO:0000259" key="1">
    <source>
        <dbReference type="Pfam" id="PF25368"/>
    </source>
</evidence>
<dbReference type="Gramene" id="KGN51511">
    <property type="protein sequence ID" value="KGN51511"/>
    <property type="gene ID" value="Csa_5G571540"/>
</dbReference>
<gene>
    <name evidence="2" type="ORF">Csa_5G571540</name>
</gene>
<dbReference type="InterPro" id="IPR057623">
    <property type="entry name" value="PUB12-19-like_N"/>
</dbReference>
<sequence>MSSEVMGDGRRRALALQLLDLVRDFVLMSGRSIAGAGDTMKKDCTDLIRRIALLVHLAEEITNFCSGSWDNFEKSNDDGSSSSSLSSWLDCLSEVVGAIQAAKRLLYTALTFSPNDEEGCVTSTVSSSCLSVIAYNCLCLDWKINRPRSVTSIDVISLHF</sequence>
<evidence type="ECO:0000313" key="3">
    <source>
        <dbReference type="Proteomes" id="UP000029981"/>
    </source>
</evidence>
<dbReference type="AlphaFoldDB" id="A0A0A0KUY9"/>
<dbReference type="EMBL" id="CM002926">
    <property type="protein sequence ID" value="KGN51511.1"/>
    <property type="molecule type" value="Genomic_DNA"/>
</dbReference>
<organism evidence="2 3">
    <name type="scientific">Cucumis sativus</name>
    <name type="common">Cucumber</name>
    <dbReference type="NCBI Taxonomy" id="3659"/>
    <lineage>
        <taxon>Eukaryota</taxon>
        <taxon>Viridiplantae</taxon>
        <taxon>Streptophyta</taxon>
        <taxon>Embryophyta</taxon>
        <taxon>Tracheophyta</taxon>
        <taxon>Spermatophyta</taxon>
        <taxon>Magnoliopsida</taxon>
        <taxon>eudicotyledons</taxon>
        <taxon>Gunneridae</taxon>
        <taxon>Pentapetalae</taxon>
        <taxon>rosids</taxon>
        <taxon>fabids</taxon>
        <taxon>Cucurbitales</taxon>
        <taxon>Cucurbitaceae</taxon>
        <taxon>Benincaseae</taxon>
        <taxon>Cucumis</taxon>
    </lineage>
</organism>
<reference evidence="2 3" key="3">
    <citation type="journal article" date="2010" name="BMC Genomics">
        <title>Transcriptome sequencing and comparative analysis of cucumber flowers with different sex types.</title>
        <authorList>
            <person name="Guo S."/>
            <person name="Zheng Y."/>
            <person name="Joung J.G."/>
            <person name="Liu S."/>
            <person name="Zhang Z."/>
            <person name="Crasta O.R."/>
            <person name="Sobral B.W."/>
            <person name="Xu Y."/>
            <person name="Huang S."/>
            <person name="Fei Z."/>
        </authorList>
    </citation>
    <scope>NUCLEOTIDE SEQUENCE [LARGE SCALE GENOMIC DNA]</scope>
    <source>
        <strain evidence="3">cv. 9930</strain>
    </source>
</reference>
<dbReference type="Pfam" id="PF25368">
    <property type="entry name" value="PUB10_N"/>
    <property type="match status" value="1"/>
</dbReference>
<protein>
    <recommendedName>
        <fullName evidence="1">PUB 12/19-like N-terminal domain-containing protein</fullName>
    </recommendedName>
</protein>
<keyword evidence="3" id="KW-1185">Reference proteome</keyword>
<reference evidence="2 3" key="4">
    <citation type="journal article" date="2011" name="BMC Genomics">
        <title>RNA-Seq improves annotation of protein-coding genes in the cucumber genome.</title>
        <authorList>
            <person name="Li Z."/>
            <person name="Zhang Z."/>
            <person name="Yan P."/>
            <person name="Huang S."/>
            <person name="Fei Z."/>
            <person name="Lin K."/>
        </authorList>
    </citation>
    <scope>NUCLEOTIDE SEQUENCE [LARGE SCALE GENOMIC DNA]</scope>
    <source>
        <strain evidence="3">cv. 9930</strain>
    </source>
</reference>
<reference evidence="2 3" key="1">
    <citation type="journal article" date="2009" name="Nat. Genet.">
        <title>The genome of the cucumber, Cucumis sativus L.</title>
        <authorList>
            <person name="Huang S."/>
            <person name="Li R."/>
            <person name="Zhang Z."/>
            <person name="Li L."/>
            <person name="Gu X."/>
            <person name="Fan W."/>
            <person name="Lucas W.J."/>
            <person name="Wang X."/>
            <person name="Xie B."/>
            <person name="Ni P."/>
            <person name="Ren Y."/>
            <person name="Zhu H."/>
            <person name="Li J."/>
            <person name="Lin K."/>
            <person name="Jin W."/>
            <person name="Fei Z."/>
            <person name="Li G."/>
            <person name="Staub J."/>
            <person name="Kilian A."/>
            <person name="van der Vossen E.A."/>
            <person name="Wu Y."/>
            <person name="Guo J."/>
            <person name="He J."/>
            <person name="Jia Z."/>
            <person name="Ren Y."/>
            <person name="Tian G."/>
            <person name="Lu Y."/>
            <person name="Ruan J."/>
            <person name="Qian W."/>
            <person name="Wang M."/>
            <person name="Huang Q."/>
            <person name="Li B."/>
            <person name="Xuan Z."/>
            <person name="Cao J."/>
            <person name="Asan"/>
            <person name="Wu Z."/>
            <person name="Zhang J."/>
            <person name="Cai Q."/>
            <person name="Bai Y."/>
            <person name="Zhao B."/>
            <person name="Han Y."/>
            <person name="Li Y."/>
            <person name="Li X."/>
            <person name="Wang S."/>
            <person name="Shi Q."/>
            <person name="Liu S."/>
            <person name="Cho W.K."/>
            <person name="Kim J.Y."/>
            <person name="Xu Y."/>
            <person name="Heller-Uszynska K."/>
            <person name="Miao H."/>
            <person name="Cheng Z."/>
            <person name="Zhang S."/>
            <person name="Wu J."/>
            <person name="Yang Y."/>
            <person name="Kang H."/>
            <person name="Li M."/>
            <person name="Liang H."/>
            <person name="Ren X."/>
            <person name="Shi Z."/>
            <person name="Wen M."/>
            <person name="Jian M."/>
            <person name="Yang H."/>
            <person name="Zhang G."/>
            <person name="Yang Z."/>
            <person name="Chen R."/>
            <person name="Liu S."/>
            <person name="Li J."/>
            <person name="Ma L."/>
            <person name="Liu H."/>
            <person name="Zhou Y."/>
            <person name="Zhao J."/>
            <person name="Fang X."/>
            <person name="Li G."/>
            <person name="Fang L."/>
            <person name="Li Y."/>
            <person name="Liu D."/>
            <person name="Zheng H."/>
            <person name="Zhang Y."/>
            <person name="Qin N."/>
            <person name="Li Z."/>
            <person name="Yang G."/>
            <person name="Yang S."/>
            <person name="Bolund L."/>
            <person name="Kristiansen K."/>
            <person name="Zheng H."/>
            <person name="Li S."/>
            <person name="Zhang X."/>
            <person name="Yang H."/>
            <person name="Wang J."/>
            <person name="Sun R."/>
            <person name="Zhang B."/>
            <person name="Jiang S."/>
            <person name="Wang J."/>
            <person name="Du Y."/>
            <person name="Li S."/>
        </authorList>
    </citation>
    <scope>NUCLEOTIDE SEQUENCE [LARGE SCALE GENOMIC DNA]</scope>
    <source>
        <strain evidence="3">cv. 9930</strain>
    </source>
</reference>
<accession>A0A0A0KUY9</accession>
<dbReference type="Proteomes" id="UP000029981">
    <property type="component" value="Chromosome 5"/>
</dbReference>
<name>A0A0A0KUY9_CUCSA</name>
<evidence type="ECO:0000313" key="2">
    <source>
        <dbReference type="EMBL" id="KGN51511.1"/>
    </source>
</evidence>
<feature type="domain" description="PUB 12/19-like N-terminal" evidence="1">
    <location>
        <begin position="41"/>
        <end position="115"/>
    </location>
</feature>
<reference evidence="2 3" key="2">
    <citation type="journal article" date="2009" name="PLoS ONE">
        <title>An integrated genetic and cytogenetic map of the cucumber genome.</title>
        <authorList>
            <person name="Ren Y."/>
            <person name="Zhang Z."/>
            <person name="Liu J."/>
            <person name="Staub J.E."/>
            <person name="Han Y."/>
            <person name="Cheng Z."/>
            <person name="Li X."/>
            <person name="Lu J."/>
            <person name="Miao H."/>
            <person name="Kang H."/>
            <person name="Xie B."/>
            <person name="Gu X."/>
            <person name="Wang X."/>
            <person name="Du Y."/>
            <person name="Jin W."/>
            <person name="Huang S."/>
        </authorList>
    </citation>
    <scope>NUCLEOTIDE SEQUENCE [LARGE SCALE GENOMIC DNA]</scope>
    <source>
        <strain evidence="3">cv. 9930</strain>
    </source>
</reference>